<evidence type="ECO:0000313" key="10">
    <source>
        <dbReference type="EMBL" id="PHI31359.1"/>
    </source>
</evidence>
<dbReference type="GO" id="GO:0016740">
    <property type="term" value="F:transferase activity"/>
    <property type="evidence" value="ECO:0007669"/>
    <property type="project" value="UniProtKB-KW"/>
</dbReference>
<evidence type="ECO:0000256" key="3">
    <source>
        <dbReference type="ARBA" id="ARBA00022679"/>
    </source>
</evidence>
<dbReference type="RefSeq" id="WP_029093515.1">
    <property type="nucleotide sequence ID" value="NZ_CAADJA010000002.1"/>
</dbReference>
<keyword evidence="4 7" id="KW-0133">Cell shape</keyword>
<dbReference type="Gene3D" id="2.40.440.10">
    <property type="entry name" value="L,D-transpeptidase catalytic domain-like"/>
    <property type="match status" value="1"/>
</dbReference>
<dbReference type="AlphaFoldDB" id="A0A2C6CXE8"/>
<dbReference type="PANTHER" id="PTHR41533:SF1">
    <property type="entry name" value="L,D-TRANSPEPTIDASE YCBB-RELATED"/>
    <property type="match status" value="1"/>
</dbReference>
<evidence type="ECO:0000256" key="2">
    <source>
        <dbReference type="ARBA" id="ARBA00005992"/>
    </source>
</evidence>
<dbReference type="InterPro" id="IPR052905">
    <property type="entry name" value="LD-transpeptidase_YkuD-like"/>
</dbReference>
<dbReference type="InterPro" id="IPR036366">
    <property type="entry name" value="PGBDSf"/>
</dbReference>
<dbReference type="Proteomes" id="UP000224974">
    <property type="component" value="Unassembled WGS sequence"/>
</dbReference>
<protein>
    <submittedName>
        <fullName evidence="10 11">L,D-transpeptidase</fullName>
    </submittedName>
</protein>
<reference evidence="10" key="1">
    <citation type="submission" date="2017-09" db="EMBL/GenBank/DDBJ databases">
        <title>FDA dAtabase for Regulatory Grade micrObial Sequences (FDA-ARGOS): Supporting development and validation of Infectious Disease Dx tests.</title>
        <authorList>
            <person name="Minogue T."/>
            <person name="Wolcott M."/>
            <person name="Wasieloski L."/>
            <person name="Aguilar W."/>
            <person name="Moore D."/>
            <person name="Tallon L.J."/>
            <person name="Sadzewicz L."/>
            <person name="Ott S."/>
            <person name="Zhao X."/>
            <person name="Nagaraj S."/>
            <person name="Vavikolanu K."/>
            <person name="Aluvathingal J."/>
            <person name="Nadendla S."/>
            <person name="Sichtig H."/>
        </authorList>
    </citation>
    <scope>NUCLEOTIDE SEQUENCE</scope>
    <source>
        <strain evidence="10">FDAARGOS_387</strain>
    </source>
</reference>
<keyword evidence="12" id="KW-1185">Reference proteome</keyword>
<dbReference type="Pfam" id="PF20142">
    <property type="entry name" value="Scaffold"/>
    <property type="match status" value="1"/>
</dbReference>
<dbReference type="Pfam" id="PF03734">
    <property type="entry name" value="YkuD"/>
    <property type="match status" value="1"/>
</dbReference>
<dbReference type="PROSITE" id="PS52029">
    <property type="entry name" value="LD_TPASE"/>
    <property type="match status" value="1"/>
</dbReference>
<dbReference type="SUPFAM" id="SSF141523">
    <property type="entry name" value="L,D-transpeptidase catalytic domain-like"/>
    <property type="match status" value="1"/>
</dbReference>
<evidence type="ECO:0000256" key="8">
    <source>
        <dbReference type="SAM" id="SignalP"/>
    </source>
</evidence>
<reference evidence="12" key="2">
    <citation type="submission" date="2017-09" db="EMBL/GenBank/DDBJ databases">
        <title>FDA dAtabase for Regulatory Grade micrObial Sequences (FDA-ARGOS): Supporting development and validation of Infectious Disease Dx tests.</title>
        <authorList>
            <person name="Minogue T."/>
            <person name="Wolcott M."/>
            <person name="Wasieloski L."/>
            <person name="Aguilar W."/>
            <person name="Moore D."/>
            <person name="Tallon L."/>
            <person name="Sadzewicz L."/>
            <person name="Ott S."/>
            <person name="Zhao X."/>
            <person name="Nagaraj S."/>
            <person name="Vavikolanu K."/>
            <person name="Aluvathingal J."/>
            <person name="Nadendla S."/>
            <person name="Sichtig H."/>
        </authorList>
    </citation>
    <scope>NUCLEOTIDE SEQUENCE [LARGE SCALE GENOMIC DNA]</scope>
    <source>
        <strain evidence="12">FDAARGOS_387</strain>
    </source>
</reference>
<keyword evidence="3" id="KW-0808">Transferase</keyword>
<comment type="similarity">
    <text evidence="2">Belongs to the YkuD family.</text>
</comment>
<evidence type="ECO:0000313" key="12">
    <source>
        <dbReference type="Proteomes" id="UP000224974"/>
    </source>
</evidence>
<dbReference type="InterPro" id="IPR038063">
    <property type="entry name" value="Transpep_catalytic_dom"/>
</dbReference>
<dbReference type="InterPro" id="IPR002477">
    <property type="entry name" value="Peptidoglycan-bd-like"/>
</dbReference>
<dbReference type="GO" id="GO:0009252">
    <property type="term" value="P:peptidoglycan biosynthetic process"/>
    <property type="evidence" value="ECO:0007669"/>
    <property type="project" value="UniProtKB-UniPathway"/>
</dbReference>
<sequence>MLLVKRKTLHSLIMGCTLATLVSSPVSAWATEPENTSSAVEDVASTAAEVAPVVAVQQPPASINVSQSREMLTASLPVDVSLKYLSELAPIYAASDMKLMWADVQLQQQFQQQLAEMALAGINPQFGQWAKLLADTQVTGLARDAILSDALVGYLHFVEGVGANGSRWLYNSGSYKLAAPSAERLQQWQVAVHGGDMTKFIQSLAPQNSQYAGMHKALRPIIGDAQPWPQMEDSKQSLRPGNTSQDVPVLRDILTRSGVMTAKKESSEQAAQDKVIPSPEASAATAVKVDEETKAIASELLVYTPDLVDGVKRFQQMYGLEADGVIGRSTRDSLNMAPQIRAAVLALNIQRLRLLPDAMNTGIFVNIPDFSLVYYINGELILESKVIVGSSSRKTPLMSSALNNVVVNPPWNVPTKLIREDIVPKAKRDPEYLKRAGYTVYAGWGNNAEAVDPSTIDWSEGSSNYRLQQAPGRSNSLGRFKFNMPNNDAIYLHDTPNHRLFDRNMRALSSGCIRVNKASELAGMLLNDAGWDDAKIQGTLKRGSTTYAPIREKIPVQLYYMTSWVSADGNPEFRTDIYGYDRAAKEGIKELPQVEKLLH</sequence>
<dbReference type="SUPFAM" id="SSF47090">
    <property type="entry name" value="PGBD-like"/>
    <property type="match status" value="1"/>
</dbReference>
<evidence type="ECO:0000256" key="5">
    <source>
        <dbReference type="ARBA" id="ARBA00022984"/>
    </source>
</evidence>
<dbReference type="GO" id="GO:0071555">
    <property type="term" value="P:cell wall organization"/>
    <property type="evidence" value="ECO:0007669"/>
    <property type="project" value="UniProtKB-UniRule"/>
</dbReference>
<keyword evidence="8" id="KW-0732">Signal</keyword>
<organism evidence="10 12">
    <name type="scientific">Budvicia aquatica</name>
    <dbReference type="NCBI Taxonomy" id="82979"/>
    <lineage>
        <taxon>Bacteria</taxon>
        <taxon>Pseudomonadati</taxon>
        <taxon>Pseudomonadota</taxon>
        <taxon>Gammaproteobacteria</taxon>
        <taxon>Enterobacterales</taxon>
        <taxon>Budviciaceae</taxon>
        <taxon>Budvicia</taxon>
    </lineage>
</organism>
<dbReference type="Pfam" id="PF01471">
    <property type="entry name" value="PG_binding_1"/>
    <property type="match status" value="1"/>
</dbReference>
<comment type="pathway">
    <text evidence="1 7">Cell wall biogenesis; peptidoglycan biosynthesis.</text>
</comment>
<dbReference type="EMBL" id="CAADJA010000002">
    <property type="protein sequence ID" value="VFS51683.1"/>
    <property type="molecule type" value="Genomic_DNA"/>
</dbReference>
<dbReference type="InterPro" id="IPR045380">
    <property type="entry name" value="LD_TPept_scaffold_dom"/>
</dbReference>
<feature type="chain" id="PRO_5036315786" evidence="8">
    <location>
        <begin position="31"/>
        <end position="599"/>
    </location>
</feature>
<dbReference type="OrthoDB" id="9778545at2"/>
<accession>A0A2C6CXE8</accession>
<feature type="active site" description="Nucleophile" evidence="7">
    <location>
        <position position="512"/>
    </location>
</feature>
<feature type="active site" description="Proton donor/acceptor" evidence="7">
    <location>
        <position position="493"/>
    </location>
</feature>
<evidence type="ECO:0000313" key="11">
    <source>
        <dbReference type="EMBL" id="VFS51683.1"/>
    </source>
</evidence>
<feature type="signal peptide" evidence="8">
    <location>
        <begin position="1"/>
        <end position="30"/>
    </location>
</feature>
<dbReference type="GO" id="GO:0004180">
    <property type="term" value="F:carboxypeptidase activity"/>
    <property type="evidence" value="ECO:0007669"/>
    <property type="project" value="UniProtKB-ARBA"/>
</dbReference>
<dbReference type="PANTHER" id="PTHR41533">
    <property type="entry name" value="L,D-TRANSPEPTIDASE HI_1667-RELATED"/>
    <property type="match status" value="1"/>
</dbReference>
<evidence type="ECO:0000313" key="13">
    <source>
        <dbReference type="Proteomes" id="UP000373449"/>
    </source>
</evidence>
<dbReference type="InterPro" id="IPR005490">
    <property type="entry name" value="LD_TPept_cat_dom"/>
</dbReference>
<dbReference type="EMBL" id="PDDX01000001">
    <property type="protein sequence ID" value="PHI31359.1"/>
    <property type="molecule type" value="Genomic_DNA"/>
</dbReference>
<evidence type="ECO:0000256" key="7">
    <source>
        <dbReference type="PROSITE-ProRule" id="PRU01373"/>
    </source>
</evidence>
<dbReference type="STRING" id="1111728.GCA_000427805_03848"/>
<dbReference type="Proteomes" id="UP000373449">
    <property type="component" value="Unassembled WGS sequence"/>
</dbReference>
<dbReference type="InterPro" id="IPR036365">
    <property type="entry name" value="PGBD-like_sf"/>
</dbReference>
<dbReference type="NCBIfam" id="NF007891">
    <property type="entry name" value="PRK10594.1"/>
    <property type="match status" value="1"/>
</dbReference>
<dbReference type="Gene3D" id="1.10.101.10">
    <property type="entry name" value="PGBD-like superfamily/PGBD"/>
    <property type="match status" value="1"/>
</dbReference>
<keyword evidence="6 7" id="KW-0961">Cell wall biogenesis/degradation</keyword>
<keyword evidence="5 7" id="KW-0573">Peptidoglycan synthesis</keyword>
<name>A0A2C6CXE8_9GAMM</name>
<reference evidence="11 13" key="3">
    <citation type="submission" date="2019-03" db="EMBL/GenBank/DDBJ databases">
        <authorList>
            <consortium name="Pathogen Informatics"/>
        </authorList>
    </citation>
    <scope>NUCLEOTIDE SEQUENCE [LARGE SCALE GENOMIC DNA]</scope>
    <source>
        <strain evidence="11 13">NCTC12282</strain>
    </source>
</reference>
<evidence type="ECO:0000256" key="4">
    <source>
        <dbReference type="ARBA" id="ARBA00022960"/>
    </source>
</evidence>
<feature type="domain" description="L,D-TPase catalytic" evidence="9">
    <location>
        <begin position="361"/>
        <end position="539"/>
    </location>
</feature>
<dbReference type="GO" id="GO:0008360">
    <property type="term" value="P:regulation of cell shape"/>
    <property type="evidence" value="ECO:0007669"/>
    <property type="project" value="UniProtKB-UniRule"/>
</dbReference>
<dbReference type="UniPathway" id="UPA00219"/>
<evidence type="ECO:0000256" key="1">
    <source>
        <dbReference type="ARBA" id="ARBA00004752"/>
    </source>
</evidence>
<proteinExistence type="inferred from homology"/>
<evidence type="ECO:0000259" key="9">
    <source>
        <dbReference type="PROSITE" id="PS52029"/>
    </source>
</evidence>
<evidence type="ECO:0000256" key="6">
    <source>
        <dbReference type="ARBA" id="ARBA00023316"/>
    </source>
</evidence>
<gene>
    <name evidence="10" type="ORF">CRN84_19450</name>
    <name evidence="11" type="ORF">NCTC12282_05332</name>
</gene>
<dbReference type="CDD" id="cd16913">
    <property type="entry name" value="YkuD_like"/>
    <property type="match status" value="1"/>
</dbReference>